<comment type="caution">
    <text evidence="2">The sequence shown here is derived from an EMBL/GenBank/DDBJ whole genome shotgun (WGS) entry which is preliminary data.</text>
</comment>
<reference evidence="2 3" key="1">
    <citation type="submission" date="2019-02" db="EMBL/GenBank/DDBJ databases">
        <title>Genome sequencing of the rare red list fungi Antrodiella citrinella (Flaviporus citrinellus).</title>
        <authorList>
            <person name="Buettner E."/>
            <person name="Kellner H."/>
        </authorList>
    </citation>
    <scope>NUCLEOTIDE SEQUENCE [LARGE SCALE GENOMIC DNA]</scope>
    <source>
        <strain evidence="2 3">DSM 108506</strain>
    </source>
</reference>
<organism evidence="2 3">
    <name type="scientific">Antrodiella citrinella</name>
    <dbReference type="NCBI Taxonomy" id="2447956"/>
    <lineage>
        <taxon>Eukaryota</taxon>
        <taxon>Fungi</taxon>
        <taxon>Dikarya</taxon>
        <taxon>Basidiomycota</taxon>
        <taxon>Agaricomycotina</taxon>
        <taxon>Agaricomycetes</taxon>
        <taxon>Polyporales</taxon>
        <taxon>Steccherinaceae</taxon>
        <taxon>Antrodiella</taxon>
    </lineage>
</organism>
<gene>
    <name evidence="2" type="ORF">EUX98_g1215</name>
</gene>
<dbReference type="AlphaFoldDB" id="A0A4S4NAP7"/>
<name>A0A4S4NAP7_9APHY</name>
<feature type="region of interest" description="Disordered" evidence="1">
    <location>
        <begin position="463"/>
        <end position="485"/>
    </location>
</feature>
<feature type="region of interest" description="Disordered" evidence="1">
    <location>
        <begin position="409"/>
        <end position="447"/>
    </location>
</feature>
<dbReference type="OrthoDB" id="2527864at2759"/>
<dbReference type="EMBL" id="SGPM01000012">
    <property type="protein sequence ID" value="THH33010.1"/>
    <property type="molecule type" value="Genomic_DNA"/>
</dbReference>
<evidence type="ECO:0000256" key="1">
    <source>
        <dbReference type="SAM" id="MobiDB-lite"/>
    </source>
</evidence>
<accession>A0A4S4NAP7</accession>
<protein>
    <submittedName>
        <fullName evidence="2">Uncharacterized protein</fullName>
    </submittedName>
</protein>
<evidence type="ECO:0000313" key="3">
    <source>
        <dbReference type="Proteomes" id="UP000308730"/>
    </source>
</evidence>
<sequence length="837" mass="91590">MKLGHPGLAGRAQHILDSAMQRGRYKWGRKAKLTAGAGIAIALREAHKADSIRDIAYLLEEPLVSLSRSFMSVTQLLEMSLASADPSLHLPSLQTHLLSLISAGQPEASLPLDLLRTLKPLTSSIPSIIQTATSLSCLVTRLDRLAELPTGPTACAILVLAIEAELETSLPNAGALAQVLGARVGVSKRVVMERYKWIYDGVEEWIREVPWLQAHERRKGTGRSKVAKRVVVARGLKDVVRFQEELWRKRTEGLEKPVLNLECEGSEDESDGGALDDTLALSAHAPTLASGSRHPQVKRVSAHQRAIATTSQFLLSPLSCSSSPATGVDTASTGKSADPDLFHHLLTVDDAALEHAFSGSAPTRLQKLVAVRGDADLLDDDELFEEGELEGMLRSEEEREALQVVLGWEDSTAASAAPPPHEKEGRGKRKRGEEDPAQAGEAKAKRTRRIDMDALARVLGSDDLTSDFHDDEPEDGGYESGHSAPYSGNALATEEYNDTSIYELVDGEEVVGEWRPMSPGGGGYDDERKLTVKYTHKTSYATDLLSFLNNSSTSYLVPYIKDLTIDCGNAYTSPGPGPPGFNRGSLSVDLLGALLPKFPAARTLTLTRAIVMVEDQDPCEDHRAWVSQKPHPALDELCLLDVRFSTFHRAHPAGFPYLTVCHLPELCSLFGKVRTLRLRRLTIRTQTCVCEPRREERGASGARMARAFEVATVDARGQTFVDDRWVQMHKAPDDGTIVFLDGLALILATRGGLRELVVDQRYDAVARTIEVVDPILTSLHLILDNTIPHSGIVDDLFELSKCTSLRRIVKIVCAQAIPELTLFVDRTPPYDVFYLGL</sequence>
<keyword evidence="3" id="KW-1185">Reference proteome</keyword>
<dbReference type="Proteomes" id="UP000308730">
    <property type="component" value="Unassembled WGS sequence"/>
</dbReference>
<proteinExistence type="predicted"/>
<evidence type="ECO:0000313" key="2">
    <source>
        <dbReference type="EMBL" id="THH33010.1"/>
    </source>
</evidence>